<gene>
    <name evidence="5" type="ORF">CWB96_15475</name>
    <name evidence="4" type="ORF">CWB97_15805</name>
</gene>
<keyword evidence="6" id="KW-1185">Reference proteome</keyword>
<name>A0A5S3XLC2_9GAMM</name>
<evidence type="ECO:0000313" key="5">
    <source>
        <dbReference type="EMBL" id="TMP56243.1"/>
    </source>
</evidence>
<dbReference type="RefSeq" id="WP_138597732.1">
    <property type="nucleotide sequence ID" value="NZ_PNCK01000062.1"/>
</dbReference>
<comment type="caution">
    <text evidence="5">The sequence shown here is derived from an EMBL/GenBank/DDBJ whole genome shotgun (WGS) entry which is preliminary data.</text>
</comment>
<dbReference type="GO" id="GO:0006508">
    <property type="term" value="P:proteolysis"/>
    <property type="evidence" value="ECO:0007669"/>
    <property type="project" value="InterPro"/>
</dbReference>
<dbReference type="GO" id="GO:0004252">
    <property type="term" value="F:serine-type endopeptidase activity"/>
    <property type="evidence" value="ECO:0007669"/>
    <property type="project" value="TreeGrafter"/>
</dbReference>
<evidence type="ECO:0000256" key="2">
    <source>
        <dbReference type="SAM" id="SignalP"/>
    </source>
</evidence>
<protein>
    <submittedName>
        <fullName evidence="5">Peptidase</fullName>
    </submittedName>
</protein>
<dbReference type="EMBL" id="PNCL01000087">
    <property type="protein sequence ID" value="TMP56243.1"/>
    <property type="molecule type" value="Genomic_DNA"/>
</dbReference>
<dbReference type="OrthoDB" id="9812921at2"/>
<evidence type="ECO:0000259" key="3">
    <source>
        <dbReference type="Pfam" id="PF00326"/>
    </source>
</evidence>
<proteinExistence type="predicted"/>
<evidence type="ECO:0000313" key="4">
    <source>
        <dbReference type="EMBL" id="TMP41136.1"/>
    </source>
</evidence>
<dbReference type="InterPro" id="IPR001375">
    <property type="entry name" value="Peptidase_S9_cat"/>
</dbReference>
<evidence type="ECO:0000256" key="1">
    <source>
        <dbReference type="ARBA" id="ARBA00022801"/>
    </source>
</evidence>
<sequence length="340" mass="38531">MKKIILVITFAFSTFSAQATNLINDERIKDQINCFSSKYENYDSWRGFMENKYKKRSKSKEALSNQLSWFDSMFGEEEFNKYKKNLSCKVFTYQVDGNDVQGYVVKPKKSAKKLPVLVYNRGGNGQFGSVQFGSMMNDLFPIANEGFVIIGSQYRGSQYPGIHAKSVMQDEFGGKDVKDVTALLDYIPKIEGADPQRIGMYGFSRGGMQTHLALKQVKNVKAIATIAGATDLLKELNVRPAMEKVYTHRIPDYETNKVTELEKRSVINWVNELSSSVPILLLHGADDKRISANNSVELADALAKKNIPHKLVIYSKDDHDLTKNKDKANKELVNWFNTYL</sequence>
<dbReference type="Pfam" id="PF00326">
    <property type="entry name" value="Peptidase_S9"/>
    <property type="match status" value="1"/>
</dbReference>
<reference evidence="6 7" key="2">
    <citation type="submission" date="2019-06" db="EMBL/GenBank/DDBJ databases">
        <title>Co-occurence of chitin degradation, pigmentation and bioactivity in marine Pseudoalteromonas.</title>
        <authorList>
            <person name="Sonnenschein E.C."/>
            <person name="Bech P.K."/>
        </authorList>
    </citation>
    <scope>NUCLEOTIDE SEQUENCE [LARGE SCALE GENOMIC DNA]</scope>
    <source>
        <strain evidence="7">S2231</strain>
        <strain evidence="4 6">S2233</strain>
    </source>
</reference>
<dbReference type="PANTHER" id="PTHR42776">
    <property type="entry name" value="SERINE PEPTIDASE S9 FAMILY MEMBER"/>
    <property type="match status" value="1"/>
</dbReference>
<reference evidence="5 7" key="1">
    <citation type="submission" date="2017-12" db="EMBL/GenBank/DDBJ databases">
        <authorList>
            <person name="Paulsen S."/>
            <person name="Gram L.K."/>
        </authorList>
    </citation>
    <scope>NUCLEOTIDE SEQUENCE [LARGE SCALE GENOMIC DNA]</scope>
    <source>
        <strain evidence="5 7">S2231</strain>
        <strain evidence="4">S2233</strain>
    </source>
</reference>
<evidence type="ECO:0000313" key="7">
    <source>
        <dbReference type="Proteomes" id="UP000307706"/>
    </source>
</evidence>
<dbReference type="Proteomes" id="UP000305730">
    <property type="component" value="Unassembled WGS sequence"/>
</dbReference>
<dbReference type="InterPro" id="IPR029058">
    <property type="entry name" value="AB_hydrolase_fold"/>
</dbReference>
<organism evidence="5 7">
    <name type="scientific">Pseudoalteromonas citrea</name>
    <dbReference type="NCBI Taxonomy" id="43655"/>
    <lineage>
        <taxon>Bacteria</taxon>
        <taxon>Pseudomonadati</taxon>
        <taxon>Pseudomonadota</taxon>
        <taxon>Gammaproteobacteria</taxon>
        <taxon>Alteromonadales</taxon>
        <taxon>Pseudoalteromonadaceae</taxon>
        <taxon>Pseudoalteromonas</taxon>
    </lineage>
</organism>
<dbReference type="AlphaFoldDB" id="A0A5S3XLC2"/>
<dbReference type="PANTHER" id="PTHR42776:SF27">
    <property type="entry name" value="DIPEPTIDYL PEPTIDASE FAMILY MEMBER 6"/>
    <property type="match status" value="1"/>
</dbReference>
<dbReference type="SUPFAM" id="SSF53474">
    <property type="entry name" value="alpha/beta-Hydrolases"/>
    <property type="match status" value="1"/>
</dbReference>
<keyword evidence="2" id="KW-0732">Signal</keyword>
<dbReference type="Proteomes" id="UP000307706">
    <property type="component" value="Unassembled WGS sequence"/>
</dbReference>
<dbReference type="Gene3D" id="3.40.50.1820">
    <property type="entry name" value="alpha/beta hydrolase"/>
    <property type="match status" value="1"/>
</dbReference>
<keyword evidence="1" id="KW-0378">Hydrolase</keyword>
<dbReference type="EMBL" id="PNCK01000062">
    <property type="protein sequence ID" value="TMP41136.1"/>
    <property type="molecule type" value="Genomic_DNA"/>
</dbReference>
<reference evidence="5" key="3">
    <citation type="submission" date="2019-09" db="EMBL/GenBank/DDBJ databases">
        <title>Co-occurence of chitin degradation, pigmentation and bioactivity in marine Pseudoalteromonas.</title>
        <authorList>
            <person name="Sonnenschein E.C."/>
            <person name="Bech P.K."/>
        </authorList>
    </citation>
    <scope>NUCLEOTIDE SEQUENCE</scope>
    <source>
        <strain evidence="5">S2231</strain>
    </source>
</reference>
<feature type="domain" description="Peptidase S9 prolyl oligopeptidase catalytic" evidence="3">
    <location>
        <begin position="139"/>
        <end position="339"/>
    </location>
</feature>
<feature type="chain" id="PRO_5024295330" evidence="2">
    <location>
        <begin position="20"/>
        <end position="340"/>
    </location>
</feature>
<accession>A0A5S3XLC2</accession>
<feature type="signal peptide" evidence="2">
    <location>
        <begin position="1"/>
        <end position="19"/>
    </location>
</feature>
<evidence type="ECO:0000313" key="6">
    <source>
        <dbReference type="Proteomes" id="UP000305730"/>
    </source>
</evidence>